<feature type="transmembrane region" description="Helical" evidence="1">
    <location>
        <begin position="21"/>
        <end position="44"/>
    </location>
</feature>
<gene>
    <name evidence="3" type="ORF">JOF44_003025</name>
</gene>
<feature type="transmembrane region" description="Helical" evidence="1">
    <location>
        <begin position="186"/>
        <end position="205"/>
    </location>
</feature>
<keyword evidence="1" id="KW-1133">Transmembrane helix</keyword>
<keyword evidence="3" id="KW-0645">Protease</keyword>
<keyword evidence="1" id="KW-0472">Membrane</keyword>
<organism evidence="3 4">
    <name type="scientific">Brachybacterium fresconis</name>
    <dbReference type="NCBI Taxonomy" id="173363"/>
    <lineage>
        <taxon>Bacteria</taxon>
        <taxon>Bacillati</taxon>
        <taxon>Actinomycetota</taxon>
        <taxon>Actinomycetes</taxon>
        <taxon>Micrococcales</taxon>
        <taxon>Dermabacteraceae</taxon>
        <taxon>Brachybacterium</taxon>
    </lineage>
</organism>
<keyword evidence="1" id="KW-0812">Transmembrane</keyword>
<feature type="transmembrane region" description="Helical" evidence="1">
    <location>
        <begin position="161"/>
        <end position="180"/>
    </location>
</feature>
<evidence type="ECO:0000313" key="3">
    <source>
        <dbReference type="EMBL" id="MBP2410122.1"/>
    </source>
</evidence>
<name>A0ABS4YMU4_9MICO</name>
<feature type="transmembrane region" description="Helical" evidence="1">
    <location>
        <begin position="238"/>
        <end position="257"/>
    </location>
</feature>
<dbReference type="GO" id="GO:0006508">
    <property type="term" value="P:proteolysis"/>
    <property type="evidence" value="ECO:0007669"/>
    <property type="project" value="UniProtKB-KW"/>
</dbReference>
<dbReference type="Pfam" id="PF02517">
    <property type="entry name" value="Rce1-like"/>
    <property type="match status" value="1"/>
</dbReference>
<feature type="domain" description="CAAX prenyl protease 2/Lysostaphin resistance protein A-like" evidence="2">
    <location>
        <begin position="126"/>
        <end position="224"/>
    </location>
</feature>
<reference evidence="3 4" key="1">
    <citation type="submission" date="2021-03" db="EMBL/GenBank/DDBJ databases">
        <title>Sequencing the genomes of 1000 actinobacteria strains.</title>
        <authorList>
            <person name="Klenk H.-P."/>
        </authorList>
    </citation>
    <scope>NUCLEOTIDE SEQUENCE [LARGE SCALE GENOMIC DNA]</scope>
    <source>
        <strain evidence="3 4">DSM 14564</strain>
    </source>
</reference>
<evidence type="ECO:0000256" key="1">
    <source>
        <dbReference type="SAM" id="Phobius"/>
    </source>
</evidence>
<comment type="caution">
    <text evidence="3">The sequence shown here is derived from an EMBL/GenBank/DDBJ whole genome shotgun (WGS) entry which is preliminary data.</text>
</comment>
<dbReference type="EMBL" id="JAGIOC010000001">
    <property type="protein sequence ID" value="MBP2410122.1"/>
    <property type="molecule type" value="Genomic_DNA"/>
</dbReference>
<proteinExistence type="predicted"/>
<evidence type="ECO:0000259" key="2">
    <source>
        <dbReference type="Pfam" id="PF02517"/>
    </source>
</evidence>
<keyword evidence="4" id="KW-1185">Reference proteome</keyword>
<feature type="transmembrane region" description="Helical" evidence="1">
    <location>
        <begin position="56"/>
        <end position="77"/>
    </location>
</feature>
<evidence type="ECO:0000313" key="4">
    <source>
        <dbReference type="Proteomes" id="UP000698222"/>
    </source>
</evidence>
<dbReference type="InterPro" id="IPR003675">
    <property type="entry name" value="Rce1/LyrA-like_dom"/>
</dbReference>
<feature type="transmembrane region" description="Helical" evidence="1">
    <location>
        <begin position="89"/>
        <end position="112"/>
    </location>
</feature>
<feature type="transmembrane region" description="Helical" evidence="1">
    <location>
        <begin position="212"/>
        <end position="232"/>
    </location>
</feature>
<sequence>METRAYRHRIRSERTPLASVSSARLALALAVWFMVSGLCAGALLATQSLTGPDPEVLSLVMLAPAVGAGAAWLLLRCHSPWTLPRARPGAMAASLALAVAAIAIYFTALSILRESGPVMPREVAGTPLLIFLLLQSVGALTEEIGYRGLLLHGLQRWLPRWGAAVITGVLFGLWHVQYYALPPAQFAAFLVGTVALTATMAAVMTGTFWQRMAVCTVIHLGANLALAFVGTAQVPMTVFAGAIVVGAIVVGALVAVVPSAQRRSATG</sequence>
<keyword evidence="3" id="KW-0378">Hydrolase</keyword>
<dbReference type="Proteomes" id="UP000698222">
    <property type="component" value="Unassembled WGS sequence"/>
</dbReference>
<protein>
    <submittedName>
        <fullName evidence="3">Membrane protease YdiL (CAAX protease family)</fullName>
    </submittedName>
</protein>
<accession>A0ABS4YMU4</accession>
<dbReference type="RefSeq" id="WP_209893231.1">
    <property type="nucleotide sequence ID" value="NZ_BAAAJV010000041.1"/>
</dbReference>
<dbReference type="GO" id="GO:0008233">
    <property type="term" value="F:peptidase activity"/>
    <property type="evidence" value="ECO:0007669"/>
    <property type="project" value="UniProtKB-KW"/>
</dbReference>
<feature type="transmembrane region" description="Helical" evidence="1">
    <location>
        <begin position="124"/>
        <end position="141"/>
    </location>
</feature>